<gene>
    <name evidence="2" type="ORF">GURASL_25700</name>
</gene>
<dbReference type="PANTHER" id="PTHR36966">
    <property type="entry name" value="REP-ASSOCIATED TYROSINE TRANSPOSASE"/>
    <property type="match status" value="1"/>
</dbReference>
<dbReference type="InterPro" id="IPR002686">
    <property type="entry name" value="Transposase_17"/>
</dbReference>
<keyword evidence="3" id="KW-1185">Reference proteome</keyword>
<dbReference type="Proteomes" id="UP001317705">
    <property type="component" value="Chromosome"/>
</dbReference>
<dbReference type="Gene3D" id="3.30.70.1290">
    <property type="entry name" value="Transposase IS200-like"/>
    <property type="match status" value="1"/>
</dbReference>
<dbReference type="InterPro" id="IPR036515">
    <property type="entry name" value="Transposase_17_sf"/>
</dbReference>
<evidence type="ECO:0000313" key="3">
    <source>
        <dbReference type="Proteomes" id="UP001317705"/>
    </source>
</evidence>
<feature type="domain" description="Transposase IS200-like" evidence="1">
    <location>
        <begin position="23"/>
        <end position="168"/>
    </location>
</feature>
<evidence type="ECO:0000259" key="1">
    <source>
        <dbReference type="SMART" id="SM01321"/>
    </source>
</evidence>
<evidence type="ECO:0000313" key="2">
    <source>
        <dbReference type="EMBL" id="BDV43647.1"/>
    </source>
</evidence>
<accession>A0ABM8EMJ7</accession>
<dbReference type="InterPro" id="IPR052715">
    <property type="entry name" value="RAYT_transposase"/>
</dbReference>
<dbReference type="EMBL" id="AP027151">
    <property type="protein sequence ID" value="BDV43647.1"/>
    <property type="molecule type" value="Genomic_DNA"/>
</dbReference>
<dbReference type="SMART" id="SM01321">
    <property type="entry name" value="Y1_Tnp"/>
    <property type="match status" value="1"/>
</dbReference>
<proteinExistence type="predicted"/>
<dbReference type="SUPFAM" id="SSF143422">
    <property type="entry name" value="Transposase IS200-like"/>
    <property type="match status" value="1"/>
</dbReference>
<sequence>MGMTYNPDIHHRRSIRLREYDYSSGGAYFVTMCVQGREHLFGTVADGVMHLNDAGRMVAGTWRALAERFPNVTTDECIVMPNHVHGIIVIHEDRAIETVGAIHELPLDQQRRTMLIPKLIGYFKMNTAKQINIMRRNSGVPVWQRNYYERVIRDEEELAGIREYIRCNPLNWANDEENHM</sequence>
<organism evidence="2 3">
    <name type="scientific">Geotalea uraniireducens</name>
    <dbReference type="NCBI Taxonomy" id="351604"/>
    <lineage>
        <taxon>Bacteria</taxon>
        <taxon>Pseudomonadati</taxon>
        <taxon>Thermodesulfobacteriota</taxon>
        <taxon>Desulfuromonadia</taxon>
        <taxon>Geobacterales</taxon>
        <taxon>Geobacteraceae</taxon>
        <taxon>Geotalea</taxon>
    </lineage>
</organism>
<reference evidence="2 3" key="1">
    <citation type="submission" date="2022-12" db="EMBL/GenBank/DDBJ databases">
        <title>Polyphasic characterization of Geotalea uranireducens NIT-SL11 newly isolated from a complex of sewage sludge and microbially reduced graphene oxide.</title>
        <authorList>
            <person name="Xie L."/>
            <person name="Yoshida N."/>
            <person name="Meng L."/>
        </authorList>
    </citation>
    <scope>NUCLEOTIDE SEQUENCE [LARGE SCALE GENOMIC DNA]</scope>
    <source>
        <strain evidence="2 3">NIT-SL11</strain>
    </source>
</reference>
<dbReference type="PANTHER" id="PTHR36966:SF1">
    <property type="entry name" value="REP-ASSOCIATED TYROSINE TRANSPOSASE"/>
    <property type="match status" value="1"/>
</dbReference>
<protein>
    <recommendedName>
        <fullName evidence="1">Transposase IS200-like domain-containing protein</fullName>
    </recommendedName>
</protein>
<name>A0ABM8EMJ7_9BACT</name>